<dbReference type="PANTHER" id="PTHR44169:SF6">
    <property type="entry name" value="NADPH-DEPENDENT 1-ACYLDIHYDROXYACETONE PHOSPHATE REDUCTASE"/>
    <property type="match status" value="1"/>
</dbReference>
<organism evidence="3 4">
    <name type="scientific">Lachnellula willkommii</name>
    <dbReference type="NCBI Taxonomy" id="215461"/>
    <lineage>
        <taxon>Eukaryota</taxon>
        <taxon>Fungi</taxon>
        <taxon>Dikarya</taxon>
        <taxon>Ascomycota</taxon>
        <taxon>Pezizomycotina</taxon>
        <taxon>Leotiomycetes</taxon>
        <taxon>Helotiales</taxon>
        <taxon>Lachnaceae</taxon>
        <taxon>Lachnellula</taxon>
    </lineage>
</organism>
<proteinExistence type="inferred from homology"/>
<dbReference type="GO" id="GO:0005783">
    <property type="term" value="C:endoplasmic reticulum"/>
    <property type="evidence" value="ECO:0007669"/>
    <property type="project" value="TreeGrafter"/>
</dbReference>
<dbReference type="InterPro" id="IPR036291">
    <property type="entry name" value="NAD(P)-bd_dom_sf"/>
</dbReference>
<reference evidence="3 4" key="1">
    <citation type="submission" date="2018-05" db="EMBL/GenBank/DDBJ databases">
        <title>Genome sequencing and assembly of the regulated plant pathogen Lachnellula willkommii and related sister species for the development of diagnostic species identification markers.</title>
        <authorList>
            <person name="Giroux E."/>
            <person name="Bilodeau G."/>
        </authorList>
    </citation>
    <scope>NUCLEOTIDE SEQUENCE [LARGE SCALE GENOMIC DNA]</scope>
    <source>
        <strain evidence="3 4">CBS 172.35</strain>
    </source>
</reference>
<evidence type="ECO:0000256" key="1">
    <source>
        <dbReference type="ARBA" id="ARBA00006484"/>
    </source>
</evidence>
<evidence type="ECO:0000256" key="2">
    <source>
        <dbReference type="ARBA" id="ARBA00023002"/>
    </source>
</evidence>
<dbReference type="Proteomes" id="UP000315522">
    <property type="component" value="Unassembled WGS sequence"/>
</dbReference>
<comment type="similarity">
    <text evidence="1">Belongs to the short-chain dehydrogenases/reductases (SDR) family.</text>
</comment>
<comment type="caution">
    <text evidence="3">The sequence shown here is derived from an EMBL/GenBank/DDBJ whole genome shotgun (WGS) entry which is preliminary data.</text>
</comment>
<dbReference type="GO" id="GO:0019433">
    <property type="term" value="P:triglyceride catabolic process"/>
    <property type="evidence" value="ECO:0007669"/>
    <property type="project" value="TreeGrafter"/>
</dbReference>
<protein>
    <recommendedName>
        <fullName evidence="5">NADPH-dependent 1-acyldihydroxyacetone phosphate reductase</fullName>
    </recommendedName>
</protein>
<dbReference type="PROSITE" id="PS00061">
    <property type="entry name" value="ADH_SHORT"/>
    <property type="match status" value="1"/>
</dbReference>
<name>A0A559M951_9HELO</name>
<accession>A0A559M951</accession>
<dbReference type="EMBL" id="QGML01001240">
    <property type="protein sequence ID" value="TVY89458.1"/>
    <property type="molecule type" value="Genomic_DNA"/>
</dbReference>
<keyword evidence="4" id="KW-1185">Reference proteome</keyword>
<dbReference type="GO" id="GO:0005811">
    <property type="term" value="C:lipid droplet"/>
    <property type="evidence" value="ECO:0007669"/>
    <property type="project" value="TreeGrafter"/>
</dbReference>
<dbReference type="GO" id="GO:0004806">
    <property type="term" value="F:triacylglycerol lipase activity"/>
    <property type="evidence" value="ECO:0007669"/>
    <property type="project" value="TreeGrafter"/>
</dbReference>
<dbReference type="GO" id="GO:0000140">
    <property type="term" value="F:acylglycerone-phosphate reductase (NADP+) activity"/>
    <property type="evidence" value="ECO:0007669"/>
    <property type="project" value="TreeGrafter"/>
</dbReference>
<evidence type="ECO:0000313" key="4">
    <source>
        <dbReference type="Proteomes" id="UP000315522"/>
    </source>
</evidence>
<dbReference type="PANTHER" id="PTHR44169">
    <property type="entry name" value="NADPH-DEPENDENT 1-ACYLDIHYDROXYACETONE PHOSPHATE REDUCTASE"/>
    <property type="match status" value="1"/>
</dbReference>
<dbReference type="SUPFAM" id="SSF51735">
    <property type="entry name" value="NAD(P)-binding Rossmann-fold domains"/>
    <property type="match status" value="1"/>
</dbReference>
<dbReference type="GO" id="GO:0006654">
    <property type="term" value="P:phosphatidic acid biosynthetic process"/>
    <property type="evidence" value="ECO:0007669"/>
    <property type="project" value="TreeGrafter"/>
</dbReference>
<keyword evidence="2" id="KW-0560">Oxidoreductase</keyword>
<evidence type="ECO:0008006" key="5">
    <source>
        <dbReference type="Google" id="ProtNLM"/>
    </source>
</evidence>
<gene>
    <name evidence="3" type="ORF">LAWI1_G008406</name>
</gene>
<evidence type="ECO:0000313" key="3">
    <source>
        <dbReference type="EMBL" id="TVY89458.1"/>
    </source>
</evidence>
<dbReference type="InterPro" id="IPR020904">
    <property type="entry name" value="Sc_DH/Rdtase_CS"/>
</dbReference>
<sequence length="155" mass="17233">MLAVTQAFVPLLIKANGTLVNITSISGYLNMPWMGRPFRPEDRIPSILIRITGSYAAAKRSMEIMSDTLRLVLSPFKVNYKSIEDTIFARAHGGGSPKRMDVAEYANRVVSTIIKASSNKTWPGPVAGFIKFASGYFPTWLMVRRDRIYATSALE</sequence>
<dbReference type="Gene3D" id="3.40.50.720">
    <property type="entry name" value="NAD(P)-binding Rossmann-like Domain"/>
    <property type="match status" value="1"/>
</dbReference>
<dbReference type="AlphaFoldDB" id="A0A559M951"/>